<protein>
    <submittedName>
        <fullName evidence="1">Uncharacterized protein</fullName>
    </submittedName>
</protein>
<dbReference type="Pfam" id="PF02450">
    <property type="entry name" value="LCAT"/>
    <property type="match status" value="1"/>
</dbReference>
<reference evidence="1 2" key="1">
    <citation type="submission" date="2018-08" db="EMBL/GenBank/DDBJ databases">
        <title>Genome and evolution of the arbuscular mycorrhizal fungus Diversispora epigaea (formerly Glomus versiforme) and its bacterial endosymbionts.</title>
        <authorList>
            <person name="Sun X."/>
            <person name="Fei Z."/>
            <person name="Harrison M."/>
        </authorList>
    </citation>
    <scope>NUCLEOTIDE SEQUENCE [LARGE SCALE GENOMIC DNA]</scope>
    <source>
        <strain evidence="1 2">IT104</strain>
    </source>
</reference>
<dbReference type="Proteomes" id="UP000266861">
    <property type="component" value="Unassembled WGS sequence"/>
</dbReference>
<evidence type="ECO:0000313" key="1">
    <source>
        <dbReference type="EMBL" id="RHZ74357.1"/>
    </source>
</evidence>
<dbReference type="InterPro" id="IPR029058">
    <property type="entry name" value="AB_hydrolase_fold"/>
</dbReference>
<dbReference type="InterPro" id="IPR003386">
    <property type="entry name" value="LACT/PDAT_acylTrfase"/>
</dbReference>
<name>A0A397IHN4_9GLOM</name>
<comment type="caution">
    <text evidence="1">The sequence shown here is derived from an EMBL/GenBank/DDBJ whole genome shotgun (WGS) entry which is preliminary data.</text>
</comment>
<dbReference type="PANTHER" id="PTHR11440">
    <property type="entry name" value="LECITHIN-CHOLESTEROL ACYLTRANSFERASE-RELATED"/>
    <property type="match status" value="1"/>
</dbReference>
<sequence length="447" mass="51596">MQIHCKKVCRSCPDLEPIIFLEKQMEFKRKYFASPKIVPGFENLHSDIVIIPGFKGSKLHDTVTKTSGWLELQTPLLPYSRENIDLPLEIEKNEEHRLVPGGLFSKILWMKFYDSLIKYLENLEIKYNNNNNNNNNNNTTKNNKDLQESLDAMGDILDALDDKENFEEQTNSKSPLRFHKFSYDWRRSNEASVERFLEFLTEIYNNNNNNPIYVIAHSNGGLITLSTLHQAPHLIAGAIFAGTPFHGAPGIFRDIKFGSNILFNKKLQDDAAFLTFRTVFGFIPWNKVIFKDIETAENVHVDCFDINEWLRNDWINTIHKDNSRYLELGSKEKRIEYLKRTLENTKKFHETLKFRKDFKYPPLVTLASGNYPTNGGYMVEREDNNKIKIKYGKAISVNGDGAVPVESAKLPEGIPYKIIFTERPHGELLEDLTAVGKALSMLFFEDN</sequence>
<dbReference type="GO" id="GO:0006629">
    <property type="term" value="P:lipid metabolic process"/>
    <property type="evidence" value="ECO:0007669"/>
    <property type="project" value="InterPro"/>
</dbReference>
<dbReference type="GO" id="GO:0008374">
    <property type="term" value="F:O-acyltransferase activity"/>
    <property type="evidence" value="ECO:0007669"/>
    <property type="project" value="InterPro"/>
</dbReference>
<gene>
    <name evidence="1" type="ORF">Glove_225g53</name>
</gene>
<accession>A0A397IHN4</accession>
<dbReference type="AlphaFoldDB" id="A0A397IHN4"/>
<proteinExistence type="predicted"/>
<dbReference type="EMBL" id="PQFF01000208">
    <property type="protein sequence ID" value="RHZ74357.1"/>
    <property type="molecule type" value="Genomic_DNA"/>
</dbReference>
<organism evidence="1 2">
    <name type="scientific">Diversispora epigaea</name>
    <dbReference type="NCBI Taxonomy" id="1348612"/>
    <lineage>
        <taxon>Eukaryota</taxon>
        <taxon>Fungi</taxon>
        <taxon>Fungi incertae sedis</taxon>
        <taxon>Mucoromycota</taxon>
        <taxon>Glomeromycotina</taxon>
        <taxon>Glomeromycetes</taxon>
        <taxon>Diversisporales</taxon>
        <taxon>Diversisporaceae</taxon>
        <taxon>Diversispora</taxon>
    </lineage>
</organism>
<dbReference type="SUPFAM" id="SSF53474">
    <property type="entry name" value="alpha/beta-Hydrolases"/>
    <property type="match status" value="1"/>
</dbReference>
<keyword evidence="2" id="KW-1185">Reference proteome</keyword>
<evidence type="ECO:0000313" key="2">
    <source>
        <dbReference type="Proteomes" id="UP000266861"/>
    </source>
</evidence>
<dbReference type="Gene3D" id="3.40.50.1820">
    <property type="entry name" value="alpha/beta hydrolase"/>
    <property type="match status" value="1"/>
</dbReference>
<dbReference type="OrthoDB" id="10250441at2759"/>